<dbReference type="Proteomes" id="UP000053263">
    <property type="component" value="Unassembled WGS sequence"/>
</dbReference>
<evidence type="ECO:0000313" key="4">
    <source>
        <dbReference type="EMBL" id="KII85260.1"/>
    </source>
</evidence>
<dbReference type="Pfam" id="PF11702">
    <property type="entry name" value="DUF3295"/>
    <property type="match status" value="1"/>
</dbReference>
<name>A0A0C9SYU8_PLICR</name>
<dbReference type="AlphaFoldDB" id="A0A0C9SYU8"/>
<evidence type="ECO:0000256" key="1">
    <source>
        <dbReference type="SAM" id="MobiDB-lite"/>
    </source>
</evidence>
<feature type="domain" description="DUF3295" evidence="3">
    <location>
        <begin position="679"/>
        <end position="740"/>
    </location>
</feature>
<dbReference type="Pfam" id="PF08550">
    <property type="entry name" value="GATA_AreA"/>
    <property type="match status" value="1"/>
</dbReference>
<dbReference type="OrthoDB" id="515401at2759"/>
<feature type="domain" description="Nitrogen regulatory protein areA GATA-like" evidence="2">
    <location>
        <begin position="29"/>
        <end position="56"/>
    </location>
</feature>
<proteinExistence type="predicted"/>
<feature type="region of interest" description="Disordered" evidence="1">
    <location>
        <begin position="201"/>
        <end position="505"/>
    </location>
</feature>
<feature type="compositionally biased region" description="Pro residues" evidence="1">
    <location>
        <begin position="208"/>
        <end position="217"/>
    </location>
</feature>
<dbReference type="GO" id="GO:0005737">
    <property type="term" value="C:cytoplasm"/>
    <property type="evidence" value="ECO:0007669"/>
    <property type="project" value="TreeGrafter"/>
</dbReference>
<feature type="compositionally biased region" description="Low complexity" evidence="1">
    <location>
        <begin position="407"/>
        <end position="418"/>
    </location>
</feature>
<dbReference type="InterPro" id="IPR053043">
    <property type="entry name" value="Ras-cAMP_regulatory"/>
</dbReference>
<protein>
    <submittedName>
        <fullName evidence="4">Unplaced genomic scaffold PLICRscaffold_15, whole genome shotgun sequence</fullName>
    </submittedName>
</protein>
<feature type="compositionally biased region" description="Low complexity" evidence="1">
    <location>
        <begin position="303"/>
        <end position="330"/>
    </location>
</feature>
<accession>A0A0C9SYU8</accession>
<feature type="region of interest" description="Disordered" evidence="1">
    <location>
        <begin position="118"/>
        <end position="141"/>
    </location>
</feature>
<evidence type="ECO:0000313" key="5">
    <source>
        <dbReference type="Proteomes" id="UP000053263"/>
    </source>
</evidence>
<feature type="compositionally biased region" description="Low complexity" evidence="1">
    <location>
        <begin position="122"/>
        <end position="141"/>
    </location>
</feature>
<dbReference type="GO" id="GO:0000122">
    <property type="term" value="P:negative regulation of transcription by RNA polymerase II"/>
    <property type="evidence" value="ECO:0007669"/>
    <property type="project" value="TreeGrafter"/>
</dbReference>
<dbReference type="GO" id="GO:0031930">
    <property type="term" value="P:mitochondria-nucleus signaling pathway"/>
    <property type="evidence" value="ECO:0007669"/>
    <property type="project" value="TreeGrafter"/>
</dbReference>
<feature type="compositionally biased region" description="Pro residues" evidence="1">
    <location>
        <begin position="258"/>
        <end position="272"/>
    </location>
</feature>
<dbReference type="GO" id="GO:0006808">
    <property type="term" value="P:regulation of nitrogen utilization"/>
    <property type="evidence" value="ECO:0007669"/>
    <property type="project" value="TreeGrafter"/>
</dbReference>
<gene>
    <name evidence="4" type="ORF">PLICRDRAFT_701423</name>
</gene>
<feature type="compositionally biased region" description="Polar residues" evidence="1">
    <location>
        <begin position="554"/>
        <end position="568"/>
    </location>
</feature>
<dbReference type="PANTHER" id="PTHR28014">
    <property type="entry name" value="NEGATIVE REGULATOR OF RAS-CAMP PATHWAY"/>
    <property type="match status" value="1"/>
</dbReference>
<feature type="compositionally biased region" description="Acidic residues" evidence="1">
    <location>
        <begin position="444"/>
        <end position="468"/>
    </location>
</feature>
<feature type="compositionally biased region" description="Low complexity" evidence="1">
    <location>
        <begin position="632"/>
        <end position="641"/>
    </location>
</feature>
<evidence type="ECO:0000259" key="3">
    <source>
        <dbReference type="Pfam" id="PF11702"/>
    </source>
</evidence>
<feature type="region of interest" description="Disordered" evidence="1">
    <location>
        <begin position="542"/>
        <end position="683"/>
    </location>
</feature>
<feature type="compositionally biased region" description="Acidic residues" evidence="1">
    <location>
        <begin position="583"/>
        <end position="595"/>
    </location>
</feature>
<reference evidence="4 5" key="1">
    <citation type="submission" date="2014-06" db="EMBL/GenBank/DDBJ databases">
        <title>Evolutionary Origins and Diversification of the Mycorrhizal Mutualists.</title>
        <authorList>
            <consortium name="DOE Joint Genome Institute"/>
            <consortium name="Mycorrhizal Genomics Consortium"/>
            <person name="Kohler A."/>
            <person name="Kuo A."/>
            <person name="Nagy L.G."/>
            <person name="Floudas D."/>
            <person name="Copeland A."/>
            <person name="Barry K.W."/>
            <person name="Cichocki N."/>
            <person name="Veneault-Fourrey C."/>
            <person name="LaButti K."/>
            <person name="Lindquist E.A."/>
            <person name="Lipzen A."/>
            <person name="Lundell T."/>
            <person name="Morin E."/>
            <person name="Murat C."/>
            <person name="Riley R."/>
            <person name="Ohm R."/>
            <person name="Sun H."/>
            <person name="Tunlid A."/>
            <person name="Henrissat B."/>
            <person name="Grigoriev I.V."/>
            <person name="Hibbett D.S."/>
            <person name="Martin F."/>
        </authorList>
    </citation>
    <scope>NUCLEOTIDE SEQUENCE [LARGE SCALE GENOMIC DNA]</scope>
    <source>
        <strain evidence="4 5">FD-325 SS-3</strain>
    </source>
</reference>
<feature type="compositionally biased region" description="Basic and acidic residues" evidence="1">
    <location>
        <begin position="746"/>
        <end position="756"/>
    </location>
</feature>
<feature type="compositionally biased region" description="Polar residues" evidence="1">
    <location>
        <begin position="645"/>
        <end position="661"/>
    </location>
</feature>
<dbReference type="EMBL" id="KN832568">
    <property type="protein sequence ID" value="KII85260.1"/>
    <property type="molecule type" value="Genomic_DNA"/>
</dbReference>
<evidence type="ECO:0000259" key="2">
    <source>
        <dbReference type="Pfam" id="PF08550"/>
    </source>
</evidence>
<dbReference type="InterPro" id="IPR021711">
    <property type="entry name" value="DUF3295"/>
</dbReference>
<organism evidence="4 5">
    <name type="scientific">Plicaturopsis crispa FD-325 SS-3</name>
    <dbReference type="NCBI Taxonomy" id="944288"/>
    <lineage>
        <taxon>Eukaryota</taxon>
        <taxon>Fungi</taxon>
        <taxon>Dikarya</taxon>
        <taxon>Basidiomycota</taxon>
        <taxon>Agaricomycotina</taxon>
        <taxon>Agaricomycetes</taxon>
        <taxon>Agaricomycetidae</taxon>
        <taxon>Amylocorticiales</taxon>
        <taxon>Amylocorticiaceae</taxon>
        <taxon>Plicatura</taxon>
        <taxon>Plicaturopsis crispa</taxon>
    </lineage>
</organism>
<dbReference type="PANTHER" id="PTHR28014:SF1">
    <property type="entry name" value="NEGATIVE REGULATOR OF RAS-CAMP PATHWAY"/>
    <property type="match status" value="1"/>
</dbReference>
<dbReference type="InterPro" id="IPR013860">
    <property type="entry name" value="AreA_GATA"/>
</dbReference>
<feature type="region of interest" description="Disordered" evidence="1">
    <location>
        <begin position="158"/>
        <end position="186"/>
    </location>
</feature>
<keyword evidence="5" id="KW-1185">Reference proteome</keyword>
<dbReference type="HOGENOM" id="CLU_016385_0_0_1"/>
<feature type="region of interest" description="Disordered" evidence="1">
    <location>
        <begin position="718"/>
        <end position="759"/>
    </location>
</feature>
<feature type="compositionally biased region" description="Basic and acidic residues" evidence="1">
    <location>
        <begin position="469"/>
        <end position="493"/>
    </location>
</feature>
<feature type="compositionally biased region" description="Low complexity" evidence="1">
    <location>
        <begin position="222"/>
        <end position="236"/>
    </location>
</feature>
<sequence length="774" mass="83211">MISNFPAPVLSVTADAVRDLDGGDALSGLWILFTKCKESLKDGRRLENISWRLWYREMAVAQSYRPLTPESSSSTGEDYPFYSHREKEAPSNAVLPTTDHLTASQHFPTAIKNLEPATREQPPAAHSPHPSSYNSCTLSTRSRSTTSVGQIICDMLPNHITPPPRSPTVEHAAPNPELVQPQPEVPSVRLPGNPPAMPFPKVVVVNPTPHPTPPATPHPHHPSAVAPDHVSSAHLLPPLPPPALTVPPTQSLSRLQPVHPPSPASPPHPPLPQDKTPQDSDRRFFIKQSPDQDSPELDGSGEGSSKVSEGSSKVSEGLLNSAVSTSSHSAVADRKRTGAPRAPATRKGKEPMRHLPPRPAMQRSHSHTHTARQGTAQRKAQVVHDVVAPKPRSDGVAPRSRPTFNLGSSSKNAGSAGATISALTMSKPAPPDAPKAAASTQSNEDTDDYETDTDEDSSAYEDVSEDSEDKAKEAQDTKLREAAIEAQRQRELFTKVPKRSYSNLDRSHSGLLSALLKPDPALFPPNHPYAQRTNFAMTPLQASKTSAAPPVAAQMTNITAQPTATTSNGTGGYRPKGRPQGQELEEDTDDEEDTNDGIQLSRSVAHEKLAALAGRRTSKDRGVPPQGPLQGPPQAQLKPPARNATLPQASSSRPPLPSISTAPIPLGHPYNLPAPAPPSTPRTTRRQMLSTELSESLRRNLLWERQVSKISMIGARRRGTGTGGLRPLTATTSADGVGNAGTSAKSEAEEKEERKRVALARNRSWADDYHYAGW</sequence>